<dbReference type="SUPFAM" id="SSF55785">
    <property type="entry name" value="PYP-like sensor domain (PAS domain)"/>
    <property type="match status" value="2"/>
</dbReference>
<evidence type="ECO:0000313" key="18">
    <source>
        <dbReference type="Proteomes" id="UP000441523"/>
    </source>
</evidence>
<dbReference type="PANTHER" id="PTHR43547:SF2">
    <property type="entry name" value="HYBRID SIGNAL TRANSDUCTION HISTIDINE KINASE C"/>
    <property type="match status" value="1"/>
</dbReference>
<dbReference type="EC" id="2.7.13.3" evidence="3"/>
<dbReference type="InterPro" id="IPR036890">
    <property type="entry name" value="HATPase_C_sf"/>
</dbReference>
<feature type="modified residue" description="4-aspartylphosphate" evidence="12">
    <location>
        <position position="684"/>
    </location>
</feature>
<dbReference type="CDD" id="cd18161">
    <property type="entry name" value="REC_hyHK_blue-like"/>
    <property type="match status" value="1"/>
</dbReference>
<dbReference type="Pfam" id="PF02518">
    <property type="entry name" value="HATPase_c"/>
    <property type="match status" value="2"/>
</dbReference>
<dbReference type="SUPFAM" id="SSF55781">
    <property type="entry name" value="GAF domain-like"/>
    <property type="match status" value="1"/>
</dbReference>
<keyword evidence="11" id="KW-0472">Membrane</keyword>
<dbReference type="InterPro" id="IPR001610">
    <property type="entry name" value="PAC"/>
</dbReference>
<gene>
    <name evidence="17" type="ORF">F6X51_23260</name>
</gene>
<evidence type="ECO:0000256" key="2">
    <source>
        <dbReference type="ARBA" id="ARBA00004236"/>
    </source>
</evidence>
<feature type="domain" description="Response regulatory" evidence="15">
    <location>
        <begin position="1157"/>
        <end position="1273"/>
    </location>
</feature>
<dbReference type="SMART" id="SM00086">
    <property type="entry name" value="PAC"/>
    <property type="match status" value="2"/>
</dbReference>
<dbReference type="InterPro" id="IPR001789">
    <property type="entry name" value="Sig_transdc_resp-reg_receiver"/>
</dbReference>
<evidence type="ECO:0000256" key="9">
    <source>
        <dbReference type="ARBA" id="ARBA00022840"/>
    </source>
</evidence>
<organism evidence="17 18">
    <name type="scientific">Methylobacterium planeticum</name>
    <dbReference type="NCBI Taxonomy" id="2615211"/>
    <lineage>
        <taxon>Bacteria</taxon>
        <taxon>Pseudomonadati</taxon>
        <taxon>Pseudomonadota</taxon>
        <taxon>Alphaproteobacteria</taxon>
        <taxon>Hyphomicrobiales</taxon>
        <taxon>Methylobacteriaceae</taxon>
        <taxon>Methylobacterium</taxon>
    </lineage>
</organism>
<dbReference type="SUPFAM" id="SSF55874">
    <property type="entry name" value="ATPase domain of HSP90 chaperone/DNA topoisomerase II/histidine kinase"/>
    <property type="match status" value="2"/>
</dbReference>
<dbReference type="SMART" id="SM00387">
    <property type="entry name" value="HATPase_c"/>
    <property type="match status" value="2"/>
</dbReference>
<evidence type="ECO:0000259" key="14">
    <source>
        <dbReference type="PROSITE" id="PS50109"/>
    </source>
</evidence>
<dbReference type="InterPro" id="IPR013655">
    <property type="entry name" value="PAS_fold_3"/>
</dbReference>
<evidence type="ECO:0000256" key="8">
    <source>
        <dbReference type="ARBA" id="ARBA00022777"/>
    </source>
</evidence>
<dbReference type="FunFam" id="1.10.287.130:FF:000045">
    <property type="entry name" value="Two-component system sensor histidine kinase/response regulator"/>
    <property type="match status" value="1"/>
</dbReference>
<reference evidence="17 18" key="1">
    <citation type="submission" date="2019-09" db="EMBL/GenBank/DDBJ databases">
        <title>YIM 132548 draft genome.</title>
        <authorList>
            <person name="Jiang L."/>
        </authorList>
    </citation>
    <scope>NUCLEOTIDE SEQUENCE [LARGE SCALE GENOMIC DNA]</scope>
    <source>
        <strain evidence="17 18">YIM 132548</strain>
    </source>
</reference>
<evidence type="ECO:0000256" key="7">
    <source>
        <dbReference type="ARBA" id="ARBA00022741"/>
    </source>
</evidence>
<evidence type="ECO:0000256" key="5">
    <source>
        <dbReference type="ARBA" id="ARBA00022553"/>
    </source>
</evidence>
<feature type="domain" description="PAS" evidence="16">
    <location>
        <begin position="793"/>
        <end position="833"/>
    </location>
</feature>
<dbReference type="CDD" id="cd00082">
    <property type="entry name" value="HisKA"/>
    <property type="match status" value="2"/>
</dbReference>
<dbReference type="InterPro" id="IPR003661">
    <property type="entry name" value="HisK_dim/P_dom"/>
</dbReference>
<keyword evidence="13" id="KW-0175">Coiled coil</keyword>
<dbReference type="InterPro" id="IPR000014">
    <property type="entry name" value="PAS"/>
</dbReference>
<dbReference type="CDD" id="cd00130">
    <property type="entry name" value="PAS"/>
    <property type="match status" value="1"/>
</dbReference>
<keyword evidence="4" id="KW-1003">Cell membrane</keyword>
<evidence type="ECO:0000259" key="16">
    <source>
        <dbReference type="PROSITE" id="PS50112"/>
    </source>
</evidence>
<feature type="domain" description="Histidine kinase" evidence="14">
    <location>
        <begin position="910"/>
        <end position="1134"/>
    </location>
</feature>
<dbReference type="EMBL" id="VZZJ01000030">
    <property type="protein sequence ID" value="KAB1070206.1"/>
    <property type="molecule type" value="Genomic_DNA"/>
</dbReference>
<dbReference type="InterPro" id="IPR005467">
    <property type="entry name" value="His_kinase_dom"/>
</dbReference>
<dbReference type="Gene3D" id="3.30.565.10">
    <property type="entry name" value="Histidine kinase-like ATPase, C-terminal domain"/>
    <property type="match status" value="2"/>
</dbReference>
<dbReference type="InterPro" id="IPR011006">
    <property type="entry name" value="CheY-like_superfamily"/>
</dbReference>
<evidence type="ECO:0000313" key="17">
    <source>
        <dbReference type="EMBL" id="KAB1070206.1"/>
    </source>
</evidence>
<evidence type="ECO:0000256" key="11">
    <source>
        <dbReference type="ARBA" id="ARBA00023136"/>
    </source>
</evidence>
<dbReference type="NCBIfam" id="TIGR00229">
    <property type="entry name" value="sensory_box"/>
    <property type="match status" value="1"/>
</dbReference>
<dbReference type="SMART" id="SM00388">
    <property type="entry name" value="HisKA"/>
    <property type="match status" value="2"/>
</dbReference>
<feature type="coiled-coil region" evidence="13">
    <location>
        <begin position="753"/>
        <end position="784"/>
    </location>
</feature>
<feature type="modified residue" description="4-aspartylphosphate" evidence="12">
    <location>
        <position position="1207"/>
    </location>
</feature>
<dbReference type="GO" id="GO:0000155">
    <property type="term" value="F:phosphorelay sensor kinase activity"/>
    <property type="evidence" value="ECO:0007669"/>
    <property type="project" value="InterPro"/>
</dbReference>
<evidence type="ECO:0000256" key="10">
    <source>
        <dbReference type="ARBA" id="ARBA00023012"/>
    </source>
</evidence>
<dbReference type="Pfam" id="PF08447">
    <property type="entry name" value="PAS_3"/>
    <property type="match status" value="1"/>
</dbReference>
<dbReference type="Gene3D" id="3.30.450.20">
    <property type="entry name" value="PAS domain"/>
    <property type="match status" value="2"/>
</dbReference>
<dbReference type="PRINTS" id="PR00344">
    <property type="entry name" value="BCTRLSENSOR"/>
</dbReference>
<keyword evidence="5 12" id="KW-0597">Phosphoprotein</keyword>
<dbReference type="InterPro" id="IPR036097">
    <property type="entry name" value="HisK_dim/P_sf"/>
</dbReference>
<dbReference type="PROSITE" id="PS50110">
    <property type="entry name" value="RESPONSE_REGULATORY"/>
    <property type="match status" value="2"/>
</dbReference>
<evidence type="ECO:0000256" key="13">
    <source>
        <dbReference type="SAM" id="Coils"/>
    </source>
</evidence>
<comment type="subcellular location">
    <subcellularLocation>
        <location evidence="2">Cell membrane</location>
    </subcellularLocation>
</comment>
<dbReference type="InterPro" id="IPR003594">
    <property type="entry name" value="HATPase_dom"/>
</dbReference>
<dbReference type="PROSITE" id="PS50109">
    <property type="entry name" value="HIS_KIN"/>
    <property type="match status" value="2"/>
</dbReference>
<evidence type="ECO:0000256" key="1">
    <source>
        <dbReference type="ARBA" id="ARBA00000085"/>
    </source>
</evidence>
<evidence type="ECO:0000259" key="15">
    <source>
        <dbReference type="PROSITE" id="PS50110"/>
    </source>
</evidence>
<comment type="catalytic activity">
    <reaction evidence="1">
        <text>ATP + protein L-histidine = ADP + protein N-phospho-L-histidine.</text>
        <dbReference type="EC" id="2.7.13.3"/>
    </reaction>
</comment>
<dbReference type="Gene3D" id="1.10.287.130">
    <property type="match status" value="2"/>
</dbReference>
<keyword evidence="10" id="KW-0902">Two-component regulatory system</keyword>
<keyword evidence="9" id="KW-0067">ATP-binding</keyword>
<dbReference type="SMART" id="SM00091">
    <property type="entry name" value="PAS"/>
    <property type="match status" value="1"/>
</dbReference>
<dbReference type="Pfam" id="PF00072">
    <property type="entry name" value="Response_reg"/>
    <property type="match status" value="2"/>
</dbReference>
<sequence length="1276" mass="137349">MPEALATPDRTRIPGGGIMGARLRAHDWAATPLGPMESWPQSLCTAVRVMLASRFAMWMAWGPDLIFFCNDAYKPTLGVKETWALGSRSDAVWAEIWPDIGPRIDRVLATGEATWDEGLLLFLERSGFAEETYHTFSYSPLADDAGTVTGMLCVVSEDTERVIGERRLRKLRDLGAGMAGIRTVAEVGAVIEGCLQEGAPDLPFSVAYQTGRDDAGAGILARAGIPAGHAATGPAARASIGALAGQASGASPGPTPVRSLGPDFADLPGGPWGRPPSHVLILPIAQQGQDGPAALFVAGLNPYRPLDEGYRGFVDLFVGQIATGLANANAYEQERRRAEALAEIDRQKTVFFSNVSHEFRTPLTLMLGPLEEVIRKAETEVLPDNRRLVEVAHRNGLRLLKLVNALLDFSRIEAGRIQAVFEPTELGAFTAELASSFRSATEQAGLSLDVACEPLAEPALVDREMWEKIVLNLISNAFKFTLAGGIRVAVSAAGGRVRLSVSDTGTGIAEAELPRLFERFHRVEGAQGRSFEGSGIGLALVQELTNLHGGTVSVESRPGEGSTFRVEVPLGSDHLPADRIRAARTATSTATRAQAFVEEAKRWLASAGDALIAAPDTVAVDPAGERPVDPARAERVLLADDNADMRDYVRRLLDARGYRVEAVADGAAALASARAAPPDLVLSDVMMPGLDGFGLLAALRADPALRAVPVILLSARAGEEAQIVGVGAGADDYLTKPFSARELLARVESNLKLARARREAADVLRRLNESLEAQVAERTRERDRMWRLSKDIMLIAGFDGVIHAVNPAWTETLGWTEPDLAGTRFLDLVHPDDFDRTLAETGRLRDGLITPRFENRYRHKDGSYRILSWTAVPGEGHLHAVGRDVTEQRELEDAFRQAQKMEAVGQLTGGIAHDFNNLLTGISGSLELLQSRLAQGRLGEIDRYVNAAQGASKRAAALTHRLLAFSRRQTLDPKPTSVNRLVSGMEELVRRSVGPGITVEVVTASGLWSTLADPNQLENALLNLCINARDAMPEGGRLTIETGNRWFDERAAREQDLTPGQYVSLCVSDTGTGMTPEVIKRAFDPFFTTKPIGAGTGLGLSMIYGFARQSGGQVRIYSELGEGTMVCLYLPRHWGATDEADLPSAATAVPRAEQGQTVLVVDDEPTVRMLVTEALEELGYTAIEAPDSAAGLRILQSDARIDLLVTDVGLPGGMNGRQMADAGRAARPELKVLFITGYAENAVLGNGQLDPGMQVLTKPFVMEMLTARIQDLILKD</sequence>
<dbReference type="AlphaFoldDB" id="A0A6N6MH08"/>
<dbReference type="GO" id="GO:0005524">
    <property type="term" value="F:ATP binding"/>
    <property type="evidence" value="ECO:0007669"/>
    <property type="project" value="UniProtKB-KW"/>
</dbReference>
<dbReference type="FunFam" id="3.30.565.10:FF:000023">
    <property type="entry name" value="PAS domain-containing sensor histidine kinase"/>
    <property type="match status" value="1"/>
</dbReference>
<dbReference type="PROSITE" id="PS50112">
    <property type="entry name" value="PAS"/>
    <property type="match status" value="1"/>
</dbReference>
<dbReference type="SMART" id="SM00448">
    <property type="entry name" value="REC"/>
    <property type="match status" value="2"/>
</dbReference>
<feature type="domain" description="Histidine kinase" evidence="14">
    <location>
        <begin position="354"/>
        <end position="572"/>
    </location>
</feature>
<evidence type="ECO:0000256" key="4">
    <source>
        <dbReference type="ARBA" id="ARBA00022475"/>
    </source>
</evidence>
<dbReference type="GO" id="GO:0005886">
    <property type="term" value="C:plasma membrane"/>
    <property type="evidence" value="ECO:0007669"/>
    <property type="project" value="UniProtKB-SubCell"/>
</dbReference>
<keyword evidence="18" id="KW-1185">Reference proteome</keyword>
<dbReference type="SUPFAM" id="SSF47384">
    <property type="entry name" value="Homodimeric domain of signal transducing histidine kinase"/>
    <property type="match status" value="2"/>
</dbReference>
<keyword evidence="7" id="KW-0547">Nucleotide-binding</keyword>
<proteinExistence type="predicted"/>
<dbReference type="InterPro" id="IPR035965">
    <property type="entry name" value="PAS-like_dom_sf"/>
</dbReference>
<dbReference type="CDD" id="cd16922">
    <property type="entry name" value="HATPase_EvgS-ArcB-TorS-like"/>
    <property type="match status" value="1"/>
</dbReference>
<dbReference type="CDD" id="cd16919">
    <property type="entry name" value="HATPase_CckA-like"/>
    <property type="match status" value="1"/>
</dbReference>
<dbReference type="PANTHER" id="PTHR43547">
    <property type="entry name" value="TWO-COMPONENT HISTIDINE KINASE"/>
    <property type="match status" value="1"/>
</dbReference>
<name>A0A6N6MH08_9HYPH</name>
<evidence type="ECO:0000256" key="12">
    <source>
        <dbReference type="PROSITE-ProRule" id="PRU00169"/>
    </source>
</evidence>
<evidence type="ECO:0000256" key="6">
    <source>
        <dbReference type="ARBA" id="ARBA00022679"/>
    </source>
</evidence>
<dbReference type="SUPFAM" id="SSF52172">
    <property type="entry name" value="CheY-like"/>
    <property type="match status" value="2"/>
</dbReference>
<feature type="domain" description="Response regulatory" evidence="15">
    <location>
        <begin position="635"/>
        <end position="751"/>
    </location>
</feature>
<evidence type="ECO:0000256" key="3">
    <source>
        <dbReference type="ARBA" id="ARBA00012438"/>
    </source>
</evidence>
<dbReference type="InterPro" id="IPR004358">
    <property type="entry name" value="Sig_transdc_His_kin-like_C"/>
</dbReference>
<dbReference type="RefSeq" id="WP_150966061.1">
    <property type="nucleotide sequence ID" value="NZ_VZZJ01000030.1"/>
</dbReference>
<keyword evidence="6" id="KW-0808">Transferase</keyword>
<dbReference type="Pfam" id="PF00512">
    <property type="entry name" value="HisKA"/>
    <property type="match status" value="2"/>
</dbReference>
<comment type="caution">
    <text evidence="17">The sequence shown here is derived from an EMBL/GenBank/DDBJ whole genome shotgun (WGS) entry which is preliminary data.</text>
</comment>
<protein>
    <recommendedName>
        <fullName evidence="3">histidine kinase</fullName>
        <ecNumber evidence="3">2.7.13.3</ecNumber>
    </recommendedName>
</protein>
<dbReference type="Gene3D" id="3.40.50.2300">
    <property type="match status" value="2"/>
</dbReference>
<accession>A0A6N6MH08</accession>
<keyword evidence="8" id="KW-0418">Kinase</keyword>
<dbReference type="Proteomes" id="UP000441523">
    <property type="component" value="Unassembled WGS sequence"/>
</dbReference>